<proteinExistence type="predicted"/>
<dbReference type="RefSeq" id="WP_025020542.1">
    <property type="nucleotide sequence ID" value="NZ_AZFH01000021.1"/>
</dbReference>
<name>A0A0R1TUU1_9LACO</name>
<dbReference type="STRING" id="1423740.FC36_GL000925"/>
<feature type="domain" description="N-acetyltransferase" evidence="1">
    <location>
        <begin position="4"/>
        <end position="165"/>
    </location>
</feature>
<evidence type="ECO:0000313" key="3">
    <source>
        <dbReference type="Proteomes" id="UP000051048"/>
    </source>
</evidence>
<dbReference type="SUPFAM" id="SSF55729">
    <property type="entry name" value="Acyl-CoA N-acyltransferases (Nat)"/>
    <property type="match status" value="1"/>
</dbReference>
<dbReference type="AlphaFoldDB" id="A0A0R1TUU1"/>
<dbReference type="GO" id="GO:0016747">
    <property type="term" value="F:acyltransferase activity, transferring groups other than amino-acyl groups"/>
    <property type="evidence" value="ECO:0007669"/>
    <property type="project" value="InterPro"/>
</dbReference>
<gene>
    <name evidence="2" type="ORF">FC36_GL000925</name>
</gene>
<comment type="caution">
    <text evidence="2">The sequence shown here is derived from an EMBL/GenBank/DDBJ whole genome shotgun (WGS) entry which is preliminary data.</text>
</comment>
<dbReference type="InterPro" id="IPR051531">
    <property type="entry name" value="N-acetyltransferase"/>
</dbReference>
<dbReference type="PANTHER" id="PTHR43792">
    <property type="entry name" value="GNAT FAMILY, PUTATIVE (AFU_ORTHOLOGUE AFUA_3G00765)-RELATED-RELATED"/>
    <property type="match status" value="1"/>
</dbReference>
<sequence length="165" mass="19452">MQVISLRSIFEVDRQEFFEVLDQSRQELNQQLSWVDEIQNHQDLDQYLEYIIAKEVLTDNCRSYLIYQGPKLVGMIDLHDIDWQKGKADLGYWLASSAWGQGIMTRAVGILEKLNKEKLNLHEIHALIREDNQRSQAVVKRCGYRFYQKIPSSRGRGFNEYLKEV</sequence>
<evidence type="ECO:0000313" key="2">
    <source>
        <dbReference type="EMBL" id="KRL82483.1"/>
    </source>
</evidence>
<dbReference type="EMBL" id="AZFH01000021">
    <property type="protein sequence ID" value="KRL82483.1"/>
    <property type="molecule type" value="Genomic_DNA"/>
</dbReference>
<dbReference type="Gene3D" id="3.40.630.30">
    <property type="match status" value="1"/>
</dbReference>
<dbReference type="Pfam" id="PF13302">
    <property type="entry name" value="Acetyltransf_3"/>
    <property type="match status" value="1"/>
</dbReference>
<dbReference type="InterPro" id="IPR000182">
    <property type="entry name" value="GNAT_dom"/>
</dbReference>
<dbReference type="Proteomes" id="UP000051048">
    <property type="component" value="Unassembled WGS sequence"/>
</dbReference>
<evidence type="ECO:0000259" key="1">
    <source>
        <dbReference type="PROSITE" id="PS51186"/>
    </source>
</evidence>
<organism evidence="2 3">
    <name type="scientific">Ligilactobacillus equi DSM 15833 = JCM 10991</name>
    <dbReference type="NCBI Taxonomy" id="1423740"/>
    <lineage>
        <taxon>Bacteria</taxon>
        <taxon>Bacillati</taxon>
        <taxon>Bacillota</taxon>
        <taxon>Bacilli</taxon>
        <taxon>Lactobacillales</taxon>
        <taxon>Lactobacillaceae</taxon>
        <taxon>Ligilactobacillus</taxon>
    </lineage>
</organism>
<dbReference type="PROSITE" id="PS51186">
    <property type="entry name" value="GNAT"/>
    <property type="match status" value="1"/>
</dbReference>
<dbReference type="InterPro" id="IPR016181">
    <property type="entry name" value="Acyl_CoA_acyltransferase"/>
</dbReference>
<dbReference type="PATRIC" id="fig|1423740.3.peg.994"/>
<reference evidence="2 3" key="1">
    <citation type="journal article" date="2015" name="Genome Announc.">
        <title>Expanding the biotechnology potential of lactobacilli through comparative genomics of 213 strains and associated genera.</title>
        <authorList>
            <person name="Sun Z."/>
            <person name="Harris H.M."/>
            <person name="McCann A."/>
            <person name="Guo C."/>
            <person name="Argimon S."/>
            <person name="Zhang W."/>
            <person name="Yang X."/>
            <person name="Jeffery I.B."/>
            <person name="Cooney J.C."/>
            <person name="Kagawa T.F."/>
            <person name="Liu W."/>
            <person name="Song Y."/>
            <person name="Salvetti E."/>
            <person name="Wrobel A."/>
            <person name="Rasinkangas P."/>
            <person name="Parkhill J."/>
            <person name="Rea M.C."/>
            <person name="O'Sullivan O."/>
            <person name="Ritari J."/>
            <person name="Douillard F.P."/>
            <person name="Paul Ross R."/>
            <person name="Yang R."/>
            <person name="Briner A.E."/>
            <person name="Felis G.E."/>
            <person name="de Vos W.M."/>
            <person name="Barrangou R."/>
            <person name="Klaenhammer T.R."/>
            <person name="Caufield P.W."/>
            <person name="Cui Y."/>
            <person name="Zhang H."/>
            <person name="O'Toole P.W."/>
        </authorList>
    </citation>
    <scope>NUCLEOTIDE SEQUENCE [LARGE SCALE GENOMIC DNA]</scope>
    <source>
        <strain evidence="2 3">DSM 15833</strain>
    </source>
</reference>
<accession>A0A0R1TUU1</accession>
<protein>
    <recommendedName>
        <fullName evidence="1">N-acetyltransferase domain-containing protein</fullName>
    </recommendedName>
</protein>